<evidence type="ECO:0000313" key="2">
    <source>
        <dbReference type="Proteomes" id="UP000190130"/>
    </source>
</evidence>
<dbReference type="EMBL" id="FUYX01000001">
    <property type="protein sequence ID" value="SKB34513.1"/>
    <property type="molecule type" value="Genomic_DNA"/>
</dbReference>
<evidence type="ECO:0008006" key="3">
    <source>
        <dbReference type="Google" id="ProtNLM"/>
    </source>
</evidence>
<dbReference type="OrthoDB" id="8662245at2"/>
<sequence length="167" mass="18819">MDEVARDQFSLTFNGPLEAGVRAVAVLGSAFPRAYDIQRLTAFDYLLVRTHQLGGPDDLHPATPIQTPATEVRRRVVQDALHLMMTRELVARIVDENGISYRAGEGAAMFLDSLRTPYLAALKDRADWLVYHLADYTDSALEGVMRKFFDRWVVEFQNVERSLGAYA</sequence>
<reference evidence="1 2" key="1">
    <citation type="submission" date="2017-02" db="EMBL/GenBank/DDBJ databases">
        <authorList>
            <person name="Peterson S.W."/>
        </authorList>
    </citation>
    <scope>NUCLEOTIDE SEQUENCE [LARGE SCALE GENOMIC DNA]</scope>
    <source>
        <strain evidence="1 2">DSM 9653</strain>
    </source>
</reference>
<dbReference type="InterPro" id="IPR046904">
    <property type="entry name" value="ABC-3C_MC2"/>
</dbReference>
<name>A0A1T5AIR4_9HYPH</name>
<dbReference type="Proteomes" id="UP000190130">
    <property type="component" value="Unassembled WGS sequence"/>
</dbReference>
<accession>A0A1T5AIR4</accession>
<dbReference type="RefSeq" id="WP_079590998.1">
    <property type="nucleotide sequence ID" value="NZ_FUYX01000001.1"/>
</dbReference>
<proteinExistence type="predicted"/>
<gene>
    <name evidence="1" type="ORF">SAMN05660750_00219</name>
</gene>
<dbReference type="Pfam" id="PF20288">
    <property type="entry name" value="MC2"/>
    <property type="match status" value="1"/>
</dbReference>
<protein>
    <recommendedName>
        <fullName evidence="3">Threonine transporter</fullName>
    </recommendedName>
</protein>
<organism evidence="1 2">
    <name type="scientific">Bosea thiooxidans</name>
    <dbReference type="NCBI Taxonomy" id="53254"/>
    <lineage>
        <taxon>Bacteria</taxon>
        <taxon>Pseudomonadati</taxon>
        <taxon>Pseudomonadota</taxon>
        <taxon>Alphaproteobacteria</taxon>
        <taxon>Hyphomicrobiales</taxon>
        <taxon>Boseaceae</taxon>
        <taxon>Bosea</taxon>
    </lineage>
</organism>
<evidence type="ECO:0000313" key="1">
    <source>
        <dbReference type="EMBL" id="SKB34513.1"/>
    </source>
</evidence>
<dbReference type="AlphaFoldDB" id="A0A1T5AIR4"/>